<dbReference type="GO" id="GO:0045505">
    <property type="term" value="F:dynein intermediate chain binding"/>
    <property type="evidence" value="ECO:0007669"/>
    <property type="project" value="InterPro"/>
</dbReference>
<dbReference type="WBParaSite" id="scaffold19613_cov180.g19277">
    <property type="protein sequence ID" value="scaffold19613_cov180.g19277"/>
    <property type="gene ID" value="scaffold19613_cov180.g19277"/>
</dbReference>
<dbReference type="AlphaFoldDB" id="A0A915LY92"/>
<dbReference type="PANTHER" id="PTHR46532">
    <property type="entry name" value="MALE FERTILITY FACTOR KL5"/>
    <property type="match status" value="1"/>
</dbReference>
<comment type="similarity">
    <text evidence="1">Belongs to the dynein heavy chain family.</text>
</comment>
<evidence type="ECO:0000256" key="1">
    <source>
        <dbReference type="ARBA" id="ARBA00008887"/>
    </source>
</evidence>
<dbReference type="InterPro" id="IPR026983">
    <property type="entry name" value="DHC"/>
</dbReference>
<keyword evidence="2" id="KW-1185">Reference proteome</keyword>
<protein>
    <submittedName>
        <fullName evidence="3">Uncharacterized protein</fullName>
    </submittedName>
</protein>
<proteinExistence type="inferred from homology"/>
<dbReference type="GO" id="GO:0007018">
    <property type="term" value="P:microtubule-based movement"/>
    <property type="evidence" value="ECO:0007669"/>
    <property type="project" value="InterPro"/>
</dbReference>
<reference evidence="3" key="1">
    <citation type="submission" date="2022-11" db="UniProtKB">
        <authorList>
            <consortium name="WormBaseParasite"/>
        </authorList>
    </citation>
    <scope>IDENTIFICATION</scope>
</reference>
<evidence type="ECO:0000313" key="3">
    <source>
        <dbReference type="WBParaSite" id="scaffold19613_cov180.g19277"/>
    </source>
</evidence>
<organism evidence="2 3">
    <name type="scientific">Meloidogyne javanica</name>
    <name type="common">Root-knot nematode worm</name>
    <dbReference type="NCBI Taxonomy" id="6303"/>
    <lineage>
        <taxon>Eukaryota</taxon>
        <taxon>Metazoa</taxon>
        <taxon>Ecdysozoa</taxon>
        <taxon>Nematoda</taxon>
        <taxon>Chromadorea</taxon>
        <taxon>Rhabditida</taxon>
        <taxon>Tylenchina</taxon>
        <taxon>Tylenchomorpha</taxon>
        <taxon>Tylenchoidea</taxon>
        <taxon>Meloidogynidae</taxon>
        <taxon>Meloidogyninae</taxon>
        <taxon>Meloidogyne</taxon>
        <taxon>Meloidogyne incognita group</taxon>
    </lineage>
</organism>
<dbReference type="GO" id="GO:0005858">
    <property type="term" value="C:axonemal dynein complex"/>
    <property type="evidence" value="ECO:0007669"/>
    <property type="project" value="TreeGrafter"/>
</dbReference>
<sequence>DYSNLHKWIEELDKTLEAKLARRLEEAIHVWTLVLQQNRDELEDEREANILPKINTITLEIRIVSQFITVVPSLEKAKSDLFDQFYHWHSIITAQPRISSSQFSTYKCVLLKLPKKQQRLFEAYKAIDDVLLKTNDYVNAYCTGQKFLNNHRFKFPLSWLYAENVEGEWSALMDVLERKNTSIQTQITNLQTRILEEDKLLEKHISDLINEWNKSRPVKGAIRPKDALAILTNFEDKFNPLKKELENILKAKNALEISEPVVSLNQQSTSKLELALEDLYFVFS</sequence>
<accession>A0A915LY92</accession>
<dbReference type="GO" id="GO:0051959">
    <property type="term" value="F:dynein light intermediate chain binding"/>
    <property type="evidence" value="ECO:0007669"/>
    <property type="project" value="InterPro"/>
</dbReference>
<name>A0A915LY92_MELJA</name>
<dbReference type="Proteomes" id="UP000887561">
    <property type="component" value="Unplaced"/>
</dbReference>
<evidence type="ECO:0000313" key="2">
    <source>
        <dbReference type="Proteomes" id="UP000887561"/>
    </source>
</evidence>
<dbReference type="PANTHER" id="PTHR46532:SF4">
    <property type="entry name" value="AAA+ ATPASE DOMAIN-CONTAINING PROTEIN"/>
    <property type="match status" value="1"/>
</dbReference>